<gene>
    <name evidence="2" type="ORF">EVOR1521_LOCUS31162</name>
</gene>
<keyword evidence="3" id="KW-1185">Reference proteome</keyword>
<dbReference type="AlphaFoldDB" id="A0AA36JRE2"/>
<dbReference type="EMBL" id="CAUJNA010003811">
    <property type="protein sequence ID" value="CAJ1410322.1"/>
    <property type="molecule type" value="Genomic_DNA"/>
</dbReference>
<protein>
    <submittedName>
        <fullName evidence="2">Uncharacterized protein</fullName>
    </submittedName>
</protein>
<feature type="signal peptide" evidence="1">
    <location>
        <begin position="1"/>
        <end position="27"/>
    </location>
</feature>
<evidence type="ECO:0000313" key="3">
    <source>
        <dbReference type="Proteomes" id="UP001178507"/>
    </source>
</evidence>
<evidence type="ECO:0000256" key="1">
    <source>
        <dbReference type="SAM" id="SignalP"/>
    </source>
</evidence>
<proteinExistence type="predicted"/>
<organism evidence="2 3">
    <name type="scientific">Effrenium voratum</name>
    <dbReference type="NCBI Taxonomy" id="2562239"/>
    <lineage>
        <taxon>Eukaryota</taxon>
        <taxon>Sar</taxon>
        <taxon>Alveolata</taxon>
        <taxon>Dinophyceae</taxon>
        <taxon>Suessiales</taxon>
        <taxon>Symbiodiniaceae</taxon>
        <taxon>Effrenium</taxon>
    </lineage>
</organism>
<comment type="caution">
    <text evidence="2">The sequence shown here is derived from an EMBL/GenBank/DDBJ whole genome shotgun (WGS) entry which is preliminary data.</text>
</comment>
<sequence>MSATGYLKSFLSSFLVQLLAVSQMGLAFDTELECWETVLKGRFQWQPEGAEDWEYGPSPWELEIRCFISLIANQVFFWILVWSIPIRLANAAPMDFVKDSFAIIFIAILDDLDQDMVFKIIYMKDQVKLLTKIAPNATPTLSGWTSIRELAPDSSKDGD</sequence>
<reference evidence="2" key="1">
    <citation type="submission" date="2023-08" db="EMBL/GenBank/DDBJ databases">
        <authorList>
            <person name="Chen Y."/>
            <person name="Shah S."/>
            <person name="Dougan E. K."/>
            <person name="Thang M."/>
            <person name="Chan C."/>
        </authorList>
    </citation>
    <scope>NUCLEOTIDE SEQUENCE</scope>
</reference>
<dbReference type="Proteomes" id="UP001178507">
    <property type="component" value="Unassembled WGS sequence"/>
</dbReference>
<feature type="chain" id="PRO_5041250469" evidence="1">
    <location>
        <begin position="28"/>
        <end position="159"/>
    </location>
</feature>
<keyword evidence="1" id="KW-0732">Signal</keyword>
<evidence type="ECO:0000313" key="2">
    <source>
        <dbReference type="EMBL" id="CAJ1410322.1"/>
    </source>
</evidence>
<accession>A0AA36JRE2</accession>
<name>A0AA36JRE2_9DINO</name>